<dbReference type="Proteomes" id="UP000694569">
    <property type="component" value="Unplaced"/>
</dbReference>
<feature type="coiled-coil region" evidence="5">
    <location>
        <begin position="299"/>
        <end position="333"/>
    </location>
</feature>
<dbReference type="InterPro" id="IPR018039">
    <property type="entry name" value="IF_conserved"/>
</dbReference>
<feature type="coiled-coil region" evidence="5">
    <location>
        <begin position="215"/>
        <end position="246"/>
    </location>
</feature>
<dbReference type="Gene3D" id="1.20.5.170">
    <property type="match status" value="1"/>
</dbReference>
<accession>A0A8C5R0J5</accession>
<dbReference type="FunFam" id="1.20.5.500:FF:000001">
    <property type="entry name" value="Type II keratin 23"/>
    <property type="match status" value="1"/>
</dbReference>
<dbReference type="PRINTS" id="PR01248">
    <property type="entry name" value="TYPE1KERATIN"/>
</dbReference>
<dbReference type="PROSITE" id="PS51842">
    <property type="entry name" value="IF_ROD_2"/>
    <property type="match status" value="1"/>
</dbReference>
<reference evidence="7" key="2">
    <citation type="submission" date="2025-09" db="UniProtKB">
        <authorList>
            <consortium name="Ensembl"/>
        </authorList>
    </citation>
    <scope>IDENTIFICATION</scope>
</reference>
<keyword evidence="1" id="KW-0416">Keratin</keyword>
<dbReference type="SMART" id="SM01391">
    <property type="entry name" value="Filament"/>
    <property type="match status" value="1"/>
</dbReference>
<dbReference type="OrthoDB" id="2441647at2759"/>
<keyword evidence="8" id="KW-1185">Reference proteome</keyword>
<dbReference type="Gene3D" id="1.20.5.1160">
    <property type="entry name" value="Vasodilator-stimulated phosphoprotein"/>
    <property type="match status" value="1"/>
</dbReference>
<dbReference type="GO" id="GO:0005882">
    <property type="term" value="C:intermediate filament"/>
    <property type="evidence" value="ECO:0007669"/>
    <property type="project" value="UniProtKB-KW"/>
</dbReference>
<proteinExistence type="inferred from homology"/>
<dbReference type="AlphaFoldDB" id="A0A8C5R0J5"/>
<sequence length="443" mass="48968">MSFQKSSGSSGISVGGGGYGTAICSFLGSSGGACGSGGYGSNLGVGTASGFGGGDYSGFGGSASFGGAGGFVGAGGFGTGGEGLLAGGEKETMQNLNDRLAAYLDKVRSLEEANTDLECKIRDWYEQHRNANMPVRDYTKYEKTIDDLKKKILDSSVDNARVVLQIDNARLAADDFRLKYENEMCLHHSVESDIAGLRRVLDELNFAKSNLLPQFESLKEELDCLKRNHEEEMKALRGQRGDVNVEMDAAPGIDLSKLLNDMRTQYEVIAEQNRQKAEEWFHEKSAELNKEISHSSEAAESHKTQLTELRRTLQELEIELQAQLAMKKSLECSLAETECCYSTQLGQLQAIVVNVEEQLCQVRNDLERQNAEYKVLLDIKTRLEMEIETYRRLLDGEAWQHKETPVHSKESNKTRKVTTIVEEVVNGKIVSQKVNATEEKLKH</sequence>
<dbReference type="Gene3D" id="1.20.5.500">
    <property type="entry name" value="Single helix bin"/>
    <property type="match status" value="1"/>
</dbReference>
<dbReference type="FunFam" id="1.20.5.1160:FF:000002">
    <property type="entry name" value="Type I keratin 10"/>
    <property type="match status" value="1"/>
</dbReference>
<dbReference type="InterPro" id="IPR002957">
    <property type="entry name" value="Keratin_I"/>
</dbReference>
<evidence type="ECO:0000313" key="8">
    <source>
        <dbReference type="Proteomes" id="UP000694569"/>
    </source>
</evidence>
<dbReference type="FunFam" id="1.20.5.170:FF:000002">
    <property type="entry name" value="Type I keratin KA11"/>
    <property type="match status" value="1"/>
</dbReference>
<dbReference type="GO" id="GO:0045109">
    <property type="term" value="P:intermediate filament organization"/>
    <property type="evidence" value="ECO:0007669"/>
    <property type="project" value="TreeGrafter"/>
</dbReference>
<evidence type="ECO:0000256" key="3">
    <source>
        <dbReference type="ARBA" id="ARBA00023054"/>
    </source>
</evidence>
<keyword evidence="2 4" id="KW-0403">Intermediate filament</keyword>
<keyword evidence="3 5" id="KW-0175">Coiled coil</keyword>
<dbReference type="PROSITE" id="PS51257">
    <property type="entry name" value="PROKAR_LIPOPROTEIN"/>
    <property type="match status" value="1"/>
</dbReference>
<evidence type="ECO:0000313" key="7">
    <source>
        <dbReference type="Ensembl" id="ENSLLEP00000045417.1"/>
    </source>
</evidence>
<dbReference type="InterPro" id="IPR039008">
    <property type="entry name" value="IF_rod_dom"/>
</dbReference>
<dbReference type="PANTHER" id="PTHR23239:SF180">
    <property type="entry name" value="KERATIN, TYPE I CYTOSKELETAL 17"/>
    <property type="match status" value="1"/>
</dbReference>
<dbReference type="PANTHER" id="PTHR23239">
    <property type="entry name" value="INTERMEDIATE FILAMENT"/>
    <property type="match status" value="1"/>
</dbReference>
<evidence type="ECO:0000256" key="1">
    <source>
        <dbReference type="ARBA" id="ARBA00022744"/>
    </source>
</evidence>
<dbReference type="GO" id="GO:0005198">
    <property type="term" value="F:structural molecule activity"/>
    <property type="evidence" value="ECO:0007669"/>
    <property type="project" value="InterPro"/>
</dbReference>
<organism evidence="7 8">
    <name type="scientific">Leptobrachium leishanense</name>
    <name type="common">Leishan spiny toad</name>
    <dbReference type="NCBI Taxonomy" id="445787"/>
    <lineage>
        <taxon>Eukaryota</taxon>
        <taxon>Metazoa</taxon>
        <taxon>Chordata</taxon>
        <taxon>Craniata</taxon>
        <taxon>Vertebrata</taxon>
        <taxon>Euteleostomi</taxon>
        <taxon>Amphibia</taxon>
        <taxon>Batrachia</taxon>
        <taxon>Anura</taxon>
        <taxon>Pelobatoidea</taxon>
        <taxon>Megophryidae</taxon>
        <taxon>Leptobrachium</taxon>
    </lineage>
</organism>
<name>A0A8C5R0J5_9ANUR</name>
<evidence type="ECO:0000256" key="5">
    <source>
        <dbReference type="SAM" id="Coils"/>
    </source>
</evidence>
<evidence type="ECO:0000256" key="4">
    <source>
        <dbReference type="RuleBase" id="RU000685"/>
    </source>
</evidence>
<dbReference type="Pfam" id="PF00038">
    <property type="entry name" value="Filament"/>
    <property type="match status" value="1"/>
</dbReference>
<evidence type="ECO:0000259" key="6">
    <source>
        <dbReference type="PROSITE" id="PS51842"/>
    </source>
</evidence>
<dbReference type="PROSITE" id="PS00226">
    <property type="entry name" value="IF_ROD_1"/>
    <property type="match status" value="1"/>
</dbReference>
<evidence type="ECO:0000256" key="2">
    <source>
        <dbReference type="ARBA" id="ARBA00022754"/>
    </source>
</evidence>
<dbReference type="GO" id="GO:0030855">
    <property type="term" value="P:epithelial cell differentiation"/>
    <property type="evidence" value="ECO:0007669"/>
    <property type="project" value="TreeGrafter"/>
</dbReference>
<comment type="similarity">
    <text evidence="4">Belongs to the intermediate filament family.</text>
</comment>
<dbReference type="GeneTree" id="ENSGT00940000159382"/>
<protein>
    <submittedName>
        <fullName evidence="7">Keratin 12</fullName>
    </submittedName>
</protein>
<feature type="coiled-coil region" evidence="5">
    <location>
        <begin position="93"/>
        <end position="127"/>
    </location>
</feature>
<dbReference type="SUPFAM" id="SSF64593">
    <property type="entry name" value="Intermediate filament protein, coiled coil region"/>
    <property type="match status" value="2"/>
</dbReference>
<feature type="domain" description="IF rod" evidence="6">
    <location>
        <begin position="89"/>
        <end position="401"/>
    </location>
</feature>
<reference evidence="7" key="1">
    <citation type="submission" date="2025-08" db="UniProtKB">
        <authorList>
            <consortium name="Ensembl"/>
        </authorList>
    </citation>
    <scope>IDENTIFICATION</scope>
</reference>
<dbReference type="Ensembl" id="ENSLLET00000047233.1">
    <property type="protein sequence ID" value="ENSLLEP00000045417.1"/>
    <property type="gene ID" value="ENSLLEG00000028826.1"/>
</dbReference>